<reference evidence="3" key="1">
    <citation type="journal article" date="2016" name="Sci. Rep.">
        <title>Molecular characterization of firefly nuptial gifts: a multi-omics approach sheds light on postcopulatory sexual selection.</title>
        <authorList>
            <person name="Al-Wathiqui N."/>
            <person name="Fallon T.R."/>
            <person name="South A."/>
            <person name="Weng J.K."/>
            <person name="Lewis S.M."/>
        </authorList>
    </citation>
    <scope>NUCLEOTIDE SEQUENCE</scope>
</reference>
<evidence type="ECO:0000256" key="1">
    <source>
        <dbReference type="SAM" id="Coils"/>
    </source>
</evidence>
<evidence type="ECO:0000313" key="3">
    <source>
        <dbReference type="EMBL" id="JAV92999.1"/>
    </source>
</evidence>
<dbReference type="AlphaFoldDB" id="A0A1Y1N5G2"/>
<sequence length="253" mass="29511">MDNRQRSNSITSYYKRKPLDTSLEENSPFAKSKKVSRSPDKTSTTSAGSMEKIEKMLDSVVSELKLIRAENAQWKEDISKMQEEMKKNEQKWQLTVNSLEEKIESLERKLQWREKLDKKNNIVIKGLSACPGNEERIVEELLQGKLKVSVKPKEVLVLGKDKRVMLVKFDSWKDKQEVMCCKQKLKENLDTKKVYINNDMTTEELKTQAKIKEVAESLQADGKRTKIGYRKLFVDGKLWYWDNKADKLLESKN</sequence>
<dbReference type="Proteomes" id="UP000327044">
    <property type="component" value="Unassembled WGS sequence"/>
</dbReference>
<proteinExistence type="predicted"/>
<evidence type="ECO:0000313" key="5">
    <source>
        <dbReference type="Proteomes" id="UP000327044"/>
    </source>
</evidence>
<feature type="region of interest" description="Disordered" evidence="2">
    <location>
        <begin position="1"/>
        <end position="50"/>
    </location>
</feature>
<reference evidence="4 5" key="2">
    <citation type="journal article" date="2018" name="Elife">
        <title>Firefly genomes illuminate parallel origins of bioluminescence in beetles.</title>
        <authorList>
            <person name="Fallon T.R."/>
            <person name="Lower S.E."/>
            <person name="Chang C.H."/>
            <person name="Bessho-Uehara M."/>
            <person name="Martin G.J."/>
            <person name="Bewick A.J."/>
            <person name="Behringer M."/>
            <person name="Debat H.J."/>
            <person name="Wong I."/>
            <person name="Day J.C."/>
            <person name="Suvorov A."/>
            <person name="Silva C.J."/>
            <person name="Stanger-Hall K.F."/>
            <person name="Hall D.W."/>
            <person name="Schmitz R.J."/>
            <person name="Nelson D.R."/>
            <person name="Lewis S.M."/>
            <person name="Shigenobu S."/>
            <person name="Bybee S.M."/>
            <person name="Larracuente A.M."/>
            <person name="Oba Y."/>
            <person name="Weng J.K."/>
        </authorList>
    </citation>
    <scope>NUCLEOTIDE SEQUENCE [LARGE SCALE GENOMIC DNA]</scope>
    <source>
        <strain evidence="4">1611_PpyrPB1</strain>
        <tissue evidence="4">Whole body</tissue>
    </source>
</reference>
<evidence type="ECO:0000256" key="2">
    <source>
        <dbReference type="SAM" id="MobiDB-lite"/>
    </source>
</evidence>
<accession>A0A1Y1N5G2</accession>
<keyword evidence="5" id="KW-1185">Reference proteome</keyword>
<dbReference type="InParanoid" id="A0A1Y1N5G2"/>
<feature type="coiled-coil region" evidence="1">
    <location>
        <begin position="50"/>
        <end position="116"/>
    </location>
</feature>
<gene>
    <name evidence="4" type="ORF">PPYR_02636</name>
</gene>
<reference evidence="4" key="3">
    <citation type="submission" date="2019-08" db="EMBL/GenBank/DDBJ databases">
        <authorList>
            <consortium name="Photinus pyralis genome working group"/>
            <person name="Fallon T.R."/>
            <person name="Sander Lower S.E."/>
            <person name="Weng J.-K."/>
        </authorList>
    </citation>
    <scope>NUCLEOTIDE SEQUENCE</scope>
    <source>
        <strain evidence="4">1611_PpyrPB1</strain>
        <tissue evidence="4">Whole body</tissue>
    </source>
</reference>
<name>A0A1Y1N5G2_PHOPY</name>
<dbReference type="EMBL" id="GEZM01012301">
    <property type="protein sequence ID" value="JAV92999.1"/>
    <property type="molecule type" value="Transcribed_RNA"/>
</dbReference>
<protein>
    <submittedName>
        <fullName evidence="3">Uncharacterized protein</fullName>
    </submittedName>
</protein>
<dbReference type="EMBL" id="VVIM01000001">
    <property type="protein sequence ID" value="KAB0805666.1"/>
    <property type="molecule type" value="Genomic_DNA"/>
</dbReference>
<evidence type="ECO:0000313" key="4">
    <source>
        <dbReference type="EMBL" id="KAB0805666.1"/>
    </source>
</evidence>
<keyword evidence="1" id="KW-0175">Coiled coil</keyword>
<feature type="compositionally biased region" description="Polar residues" evidence="2">
    <location>
        <begin position="1"/>
        <end position="12"/>
    </location>
</feature>
<organism evidence="3">
    <name type="scientific">Photinus pyralis</name>
    <name type="common">Common eastern firefly</name>
    <name type="synonym">Lampyris pyralis</name>
    <dbReference type="NCBI Taxonomy" id="7054"/>
    <lineage>
        <taxon>Eukaryota</taxon>
        <taxon>Metazoa</taxon>
        <taxon>Ecdysozoa</taxon>
        <taxon>Arthropoda</taxon>
        <taxon>Hexapoda</taxon>
        <taxon>Insecta</taxon>
        <taxon>Pterygota</taxon>
        <taxon>Neoptera</taxon>
        <taxon>Endopterygota</taxon>
        <taxon>Coleoptera</taxon>
        <taxon>Polyphaga</taxon>
        <taxon>Elateriformia</taxon>
        <taxon>Elateroidea</taxon>
        <taxon>Lampyridae</taxon>
        <taxon>Lampyrinae</taxon>
        <taxon>Photinus</taxon>
    </lineage>
</organism>